<feature type="compositionally biased region" description="Basic and acidic residues" evidence="1">
    <location>
        <begin position="73"/>
        <end position="85"/>
    </location>
</feature>
<name>A0A5B7IDZ1_PORTR</name>
<evidence type="ECO:0000313" key="2">
    <source>
        <dbReference type="EMBL" id="MPC80059.1"/>
    </source>
</evidence>
<reference evidence="2 3" key="1">
    <citation type="submission" date="2019-05" db="EMBL/GenBank/DDBJ databases">
        <title>Another draft genome of Portunus trituberculatus and its Hox gene families provides insights of decapod evolution.</title>
        <authorList>
            <person name="Jeong J.-H."/>
            <person name="Song I."/>
            <person name="Kim S."/>
            <person name="Choi T."/>
            <person name="Kim D."/>
            <person name="Ryu S."/>
            <person name="Kim W."/>
        </authorList>
    </citation>
    <scope>NUCLEOTIDE SEQUENCE [LARGE SCALE GENOMIC DNA]</scope>
    <source>
        <tissue evidence="2">Muscle</tissue>
    </source>
</reference>
<feature type="region of interest" description="Disordered" evidence="1">
    <location>
        <begin position="70"/>
        <end position="96"/>
    </location>
</feature>
<dbReference type="AlphaFoldDB" id="A0A5B7IDZ1"/>
<comment type="caution">
    <text evidence="2">The sequence shown here is derived from an EMBL/GenBank/DDBJ whole genome shotgun (WGS) entry which is preliminary data.</text>
</comment>
<gene>
    <name evidence="2" type="ORF">E2C01_074623</name>
</gene>
<keyword evidence="3" id="KW-1185">Reference proteome</keyword>
<evidence type="ECO:0000256" key="1">
    <source>
        <dbReference type="SAM" id="MobiDB-lite"/>
    </source>
</evidence>
<evidence type="ECO:0000313" key="3">
    <source>
        <dbReference type="Proteomes" id="UP000324222"/>
    </source>
</evidence>
<protein>
    <submittedName>
        <fullName evidence="2">Uncharacterized protein</fullName>
    </submittedName>
</protein>
<dbReference type="Proteomes" id="UP000324222">
    <property type="component" value="Unassembled WGS sequence"/>
</dbReference>
<proteinExistence type="predicted"/>
<dbReference type="EMBL" id="VSRR010052885">
    <property type="protein sequence ID" value="MPC80059.1"/>
    <property type="molecule type" value="Genomic_DNA"/>
</dbReference>
<accession>A0A5B7IDZ1</accession>
<organism evidence="2 3">
    <name type="scientific">Portunus trituberculatus</name>
    <name type="common">Swimming crab</name>
    <name type="synonym">Neptunus trituberculatus</name>
    <dbReference type="NCBI Taxonomy" id="210409"/>
    <lineage>
        <taxon>Eukaryota</taxon>
        <taxon>Metazoa</taxon>
        <taxon>Ecdysozoa</taxon>
        <taxon>Arthropoda</taxon>
        <taxon>Crustacea</taxon>
        <taxon>Multicrustacea</taxon>
        <taxon>Malacostraca</taxon>
        <taxon>Eumalacostraca</taxon>
        <taxon>Eucarida</taxon>
        <taxon>Decapoda</taxon>
        <taxon>Pleocyemata</taxon>
        <taxon>Brachyura</taxon>
        <taxon>Eubrachyura</taxon>
        <taxon>Portunoidea</taxon>
        <taxon>Portunidae</taxon>
        <taxon>Portuninae</taxon>
        <taxon>Portunus</taxon>
    </lineage>
</organism>
<sequence length="96" mass="10437">MSTSLLLRPYTRTPATRSLSLSTLPIPDSQTAASLPYPVPTCTAKSSSTHLKVSFANFTCRQPFLSRPVPIQAEHKPNPASERHRSGSTFPLLTGE</sequence>
<feature type="compositionally biased region" description="Polar residues" evidence="1">
    <location>
        <begin position="87"/>
        <end position="96"/>
    </location>
</feature>